<dbReference type="PIRSF" id="PIRSF032067">
    <property type="entry name" value="Cyanophycinase"/>
    <property type="match status" value="1"/>
</dbReference>
<dbReference type="PANTHER" id="PTHR36175">
    <property type="entry name" value="CYANOPHYCINASE"/>
    <property type="match status" value="1"/>
</dbReference>
<keyword evidence="4" id="KW-1185">Reference proteome</keyword>
<feature type="active site" description="Charge relay system" evidence="1">
    <location>
        <position position="423"/>
    </location>
</feature>
<reference evidence="3 4" key="1">
    <citation type="submission" date="2016-09" db="EMBL/GenBank/DDBJ databases">
        <title>Pseudoalteromonas amylolytica sp. nov., isolated from the surface seawater.</title>
        <authorList>
            <person name="Wu Y.-H."/>
            <person name="Cheng H."/>
            <person name="Jin X.-B."/>
            <person name="Wang C.-S."/>
            <person name="Xu X.-W."/>
        </authorList>
    </citation>
    <scope>NUCLEOTIDE SEQUENCE [LARGE SCALE GENOMIC DNA]</scope>
    <source>
        <strain evidence="3 4">JW1</strain>
    </source>
</reference>
<proteinExistence type="predicted"/>
<gene>
    <name evidence="3" type="ORF">BET10_20410</name>
</gene>
<dbReference type="InterPro" id="IPR011811">
    <property type="entry name" value="Peptidase_S51_cyanophycinase"/>
</dbReference>
<evidence type="ECO:0000313" key="3">
    <source>
        <dbReference type="EMBL" id="OHU87418.1"/>
    </source>
</evidence>
<feature type="chain" id="PRO_5010225744" evidence="2">
    <location>
        <begin position="34"/>
        <end position="565"/>
    </location>
</feature>
<evidence type="ECO:0000313" key="4">
    <source>
        <dbReference type="Proteomes" id="UP000179786"/>
    </source>
</evidence>
<dbReference type="PANTHER" id="PTHR36175:SF1">
    <property type="entry name" value="CYANOPHYCINASE"/>
    <property type="match status" value="1"/>
</dbReference>
<dbReference type="Proteomes" id="UP000179786">
    <property type="component" value="Unassembled WGS sequence"/>
</dbReference>
<dbReference type="EMBL" id="MKJU01000032">
    <property type="protein sequence ID" value="OHU87418.1"/>
    <property type="molecule type" value="Genomic_DNA"/>
</dbReference>
<dbReference type="GO" id="GO:0016787">
    <property type="term" value="F:hydrolase activity"/>
    <property type="evidence" value="ECO:0007669"/>
    <property type="project" value="InterPro"/>
</dbReference>
<evidence type="ECO:0000256" key="2">
    <source>
        <dbReference type="SAM" id="SignalP"/>
    </source>
</evidence>
<dbReference type="AlphaFoldDB" id="A0A1S1MQV1"/>
<protein>
    <submittedName>
        <fullName evidence="3">Cyanophycinase</fullName>
    </submittedName>
</protein>
<feature type="active site" description="Charge relay system" evidence="1">
    <location>
        <position position="396"/>
    </location>
</feature>
<accession>A0A1S1MQV1</accession>
<dbReference type="STRING" id="1859457.BET10_20410"/>
<evidence type="ECO:0000256" key="1">
    <source>
        <dbReference type="PIRSR" id="PIRSR032067-1"/>
    </source>
</evidence>
<feature type="signal peptide" evidence="2">
    <location>
        <begin position="1"/>
        <end position="33"/>
    </location>
</feature>
<dbReference type="CDD" id="cd03145">
    <property type="entry name" value="GAT1_cyanophycinase"/>
    <property type="match status" value="1"/>
</dbReference>
<sequence>MNKNYTAISGGFRTVTLACISMLFSAFSQHLLASQQSQTLVLIGGTLTTCSSMSPKNCNNKGVPKGKSASNFQITEANIKQVDAQWPSKNTAHKAKILNLLSKMANQHTQTLSKKRLLWAWRDTNNQLLNQLSDAEYHFVLDMLEVPVLDAQGRRIKEQVATHHNAEPASVDILNFIKASASVATKSPSLLAVTASSRDPYESADFYEGLLSQTGIQATWLPLTPALAKAITSGQCKALGELRTQVMQAYNREAIYTDRVKAEQQLCEQGVAHLVKLIASATGIMFNGGDQSLTKQVLFDDEGKPYPWTQTIKERPLLIGTSAGTAVQSGSKNQFGQVAMITNGTSVAAMEQGVHAVAAPSARCIQDCQQGLSGDALTYQADGGLGSFNFGILDTHFSERNRSVRLATLLAHTGQRFGFGVDETTALVVIRSAQGEVMTVVGKHGVVHIKSISPQSFSYSYWPSGTFVDVGQDGFSIHQRTLAKALTDINIPALPEQRFAGILEDAKLRSLTQAMCLAKQQQAQAKHEKFNFAFLADDSTRYLRVNKTKFGCAIESLKISYSNNH</sequence>
<dbReference type="InterPro" id="IPR029062">
    <property type="entry name" value="Class_I_gatase-like"/>
</dbReference>
<dbReference type="Gene3D" id="3.40.50.880">
    <property type="match status" value="1"/>
</dbReference>
<feature type="active site" description="Charge relay system" evidence="1">
    <location>
        <position position="346"/>
    </location>
</feature>
<organism evidence="3 4">
    <name type="scientific">Pseudoalteromonas amylolytica</name>
    <dbReference type="NCBI Taxonomy" id="1859457"/>
    <lineage>
        <taxon>Bacteria</taxon>
        <taxon>Pseudomonadati</taxon>
        <taxon>Pseudomonadota</taxon>
        <taxon>Gammaproteobacteria</taxon>
        <taxon>Alteromonadales</taxon>
        <taxon>Pseudoalteromonadaceae</taxon>
        <taxon>Pseudoalteromonas</taxon>
    </lineage>
</organism>
<name>A0A1S1MQV1_9GAMM</name>
<dbReference type="OrthoDB" id="9799980at2"/>
<keyword evidence="2" id="KW-0732">Signal</keyword>
<comment type="caution">
    <text evidence="3">The sequence shown here is derived from an EMBL/GenBank/DDBJ whole genome shotgun (WGS) entry which is preliminary data.</text>
</comment>